<organism evidence="1 2">
    <name type="scientific">Brachionus plicatilis</name>
    <name type="common">Marine rotifer</name>
    <name type="synonym">Brachionus muelleri</name>
    <dbReference type="NCBI Taxonomy" id="10195"/>
    <lineage>
        <taxon>Eukaryota</taxon>
        <taxon>Metazoa</taxon>
        <taxon>Spiralia</taxon>
        <taxon>Gnathifera</taxon>
        <taxon>Rotifera</taxon>
        <taxon>Eurotatoria</taxon>
        <taxon>Monogononta</taxon>
        <taxon>Pseudotrocha</taxon>
        <taxon>Ploima</taxon>
        <taxon>Brachionidae</taxon>
        <taxon>Brachionus</taxon>
    </lineage>
</organism>
<keyword evidence="2" id="KW-1185">Reference proteome</keyword>
<name>A0A3M7T164_BRAPC</name>
<accession>A0A3M7T164</accession>
<evidence type="ECO:0000313" key="1">
    <source>
        <dbReference type="EMBL" id="RNA41774.1"/>
    </source>
</evidence>
<dbReference type="Proteomes" id="UP000276133">
    <property type="component" value="Unassembled WGS sequence"/>
</dbReference>
<sequence>MHFYYRKMKAIRSKSLIISANIGLVEYQLDLAKLINKNYFNKKIIDKLLHREKKIYIRFFFAFRLQLFLN</sequence>
<gene>
    <name evidence="1" type="ORF">BpHYR1_053271</name>
</gene>
<dbReference type="EMBL" id="REGN01000461">
    <property type="protein sequence ID" value="RNA41774.1"/>
    <property type="molecule type" value="Genomic_DNA"/>
</dbReference>
<evidence type="ECO:0000313" key="2">
    <source>
        <dbReference type="Proteomes" id="UP000276133"/>
    </source>
</evidence>
<protein>
    <submittedName>
        <fullName evidence="1">Uncharacterized protein</fullName>
    </submittedName>
</protein>
<proteinExistence type="predicted"/>
<reference evidence="1 2" key="1">
    <citation type="journal article" date="2018" name="Sci. Rep.">
        <title>Genomic signatures of local adaptation to the degree of environmental predictability in rotifers.</title>
        <authorList>
            <person name="Franch-Gras L."/>
            <person name="Hahn C."/>
            <person name="Garcia-Roger E.M."/>
            <person name="Carmona M.J."/>
            <person name="Serra M."/>
            <person name="Gomez A."/>
        </authorList>
    </citation>
    <scope>NUCLEOTIDE SEQUENCE [LARGE SCALE GENOMIC DNA]</scope>
    <source>
        <strain evidence="1">HYR1</strain>
    </source>
</reference>
<dbReference type="AlphaFoldDB" id="A0A3M7T164"/>
<comment type="caution">
    <text evidence="1">The sequence shown here is derived from an EMBL/GenBank/DDBJ whole genome shotgun (WGS) entry which is preliminary data.</text>
</comment>